<reference evidence="1 2" key="1">
    <citation type="submission" date="2020-03" db="EMBL/GenBank/DDBJ databases">
        <title>Roseomonas selenitidurans sp. nov. isolated from urban soil.</title>
        <authorList>
            <person name="Liu H."/>
        </authorList>
    </citation>
    <scope>NUCLEOTIDE SEQUENCE [LARGE SCALE GENOMIC DNA]</scope>
    <source>
        <strain evidence="1 2">BU-1</strain>
    </source>
</reference>
<dbReference type="Proteomes" id="UP000787635">
    <property type="component" value="Unassembled WGS sequence"/>
</dbReference>
<sequence length="241" mass="24979">MLALARQAEASRIGCFHLVLPGRASVLGGAPQPTLAAAEAAALAEPLLARDWVPLRHAFARHPNAAALWRLDGRSLTVEGGLALAGTLLAVLRTRRPDAAAGLARAAGLLARADLGALPRRGIAAAPQAEQQEAADRFFGITVAETEPALSPDLFADQPAPRRLEAMPGLEAWSTASAPLPWRVVVLAGPGLGGSDHPAQLGWWLRWLVAECVLSEALGLATPQAATGLQPDLVLTLAAEG</sequence>
<evidence type="ECO:0000313" key="1">
    <source>
        <dbReference type="EMBL" id="NKC33512.1"/>
    </source>
</evidence>
<comment type="caution">
    <text evidence="1">The sequence shown here is derived from an EMBL/GenBank/DDBJ whole genome shotgun (WGS) entry which is preliminary data.</text>
</comment>
<accession>A0ABX1E8J6</accession>
<dbReference type="RefSeq" id="WP_168034238.1">
    <property type="nucleotide sequence ID" value="NZ_JAAVNE010000047.1"/>
</dbReference>
<keyword evidence="2" id="KW-1185">Reference proteome</keyword>
<evidence type="ECO:0000313" key="2">
    <source>
        <dbReference type="Proteomes" id="UP000787635"/>
    </source>
</evidence>
<gene>
    <name evidence="1" type="ORF">HEQ75_21800</name>
</gene>
<proteinExistence type="predicted"/>
<protein>
    <submittedName>
        <fullName evidence="1">Uncharacterized protein</fullName>
    </submittedName>
</protein>
<name>A0ABX1E8J6_9PROT</name>
<organism evidence="1 2">
    <name type="scientific">Falsiroseomonas selenitidurans</name>
    <dbReference type="NCBI Taxonomy" id="2716335"/>
    <lineage>
        <taxon>Bacteria</taxon>
        <taxon>Pseudomonadati</taxon>
        <taxon>Pseudomonadota</taxon>
        <taxon>Alphaproteobacteria</taxon>
        <taxon>Acetobacterales</taxon>
        <taxon>Roseomonadaceae</taxon>
        <taxon>Falsiroseomonas</taxon>
    </lineage>
</organism>
<dbReference type="EMBL" id="JAAVNE010000047">
    <property type="protein sequence ID" value="NKC33512.1"/>
    <property type="molecule type" value="Genomic_DNA"/>
</dbReference>